<dbReference type="Proteomes" id="UP001305815">
    <property type="component" value="Chromosome"/>
</dbReference>
<dbReference type="EMBL" id="AP027742">
    <property type="protein sequence ID" value="BDZ78515.1"/>
    <property type="molecule type" value="Genomic_DNA"/>
</dbReference>
<evidence type="ECO:0000313" key="2">
    <source>
        <dbReference type="Proteomes" id="UP001305815"/>
    </source>
</evidence>
<keyword evidence="2" id="KW-1185">Reference proteome</keyword>
<sequence>MKKQLDYFEIEGEFGGNQDWFTNVVMHIGGCAAATACDSCIYFAREKGMKHLYPYAPYDLSKRDYKSFSMKMKPYLKPRKGGVDKLELYIDGMTDYLQDVEQSGKHIRMEAFAGENSCDKAWEVIKRQIDAGYPIPYLLLRHEDTGQFRDFIWHWFLLVGYEEKTAGDQKKRLVTAATYGQATTFVLDELWETGREPKGGMILYSIEDGEKRESAF</sequence>
<gene>
    <name evidence="1" type="ORF">Lac1_26980</name>
</gene>
<name>A0ABM8I5U0_9FIRM</name>
<organism evidence="1 2">
    <name type="scientific">Claveliimonas bilis</name>
    <dbReference type="NCBI Taxonomy" id="3028070"/>
    <lineage>
        <taxon>Bacteria</taxon>
        <taxon>Bacillati</taxon>
        <taxon>Bacillota</taxon>
        <taxon>Clostridia</taxon>
        <taxon>Lachnospirales</taxon>
        <taxon>Lachnospiraceae</taxon>
        <taxon>Claveliimonas</taxon>
    </lineage>
</organism>
<evidence type="ECO:0000313" key="1">
    <source>
        <dbReference type="EMBL" id="BDZ78515.1"/>
    </source>
</evidence>
<accession>A0ABM8I5U0</accession>
<dbReference type="RefSeq" id="WP_316265581.1">
    <property type="nucleotide sequence ID" value="NZ_AP027742.1"/>
</dbReference>
<proteinExistence type="predicted"/>
<reference evidence="2" key="1">
    <citation type="journal article" date="2023" name="Int. J. Syst. Evol. Microbiol.">
        <title>Claveliimonas bilis gen. nov., sp. nov., deoxycholic acid-producing bacteria isolated from human faeces, and reclassification of Sellimonas monacensis Zenner et al. 2021 as Claveliimonas monacensis comb. nov.</title>
        <authorList>
            <person name="Hisatomi A."/>
            <person name="Kastawa N.W.E.P.G."/>
            <person name="Song I."/>
            <person name="Ohkuma M."/>
            <person name="Fukiya S."/>
            <person name="Sakamoto M."/>
        </authorList>
    </citation>
    <scope>NUCLEOTIDE SEQUENCE [LARGE SCALE GENOMIC DNA]</scope>
    <source>
        <strain evidence="2">12BBH14</strain>
    </source>
</reference>
<protein>
    <submittedName>
        <fullName evidence="1">Uncharacterized protein</fullName>
    </submittedName>
</protein>